<reference evidence="1 2" key="1">
    <citation type="submission" date="2018-11" db="EMBL/GenBank/DDBJ databases">
        <authorList>
            <consortium name="Pathogen Informatics"/>
        </authorList>
    </citation>
    <scope>NUCLEOTIDE SEQUENCE [LARGE SCALE GENOMIC DNA]</scope>
</reference>
<dbReference type="Proteomes" id="UP000270094">
    <property type="component" value="Unassembled WGS sequence"/>
</dbReference>
<sequence length="116" mass="13170">MPSALYIPLRVADPLLFSYIGSLRIRHLERNTLHSKGVAQKNKNHLLLLTNSSLEQLGCGFDWITNTCKDVFAIGWCGQCHDFGNIFVHDCKCVRPLIVLQPRPQQAPRPVLFNMI</sequence>
<evidence type="ECO:0000313" key="2">
    <source>
        <dbReference type="Proteomes" id="UP000270094"/>
    </source>
</evidence>
<gene>
    <name evidence="1" type="ORF">SVUK_LOCUS130</name>
</gene>
<dbReference type="AlphaFoldDB" id="A0A3P7KAU4"/>
<dbReference type="OrthoDB" id="5876340at2759"/>
<evidence type="ECO:0000313" key="1">
    <source>
        <dbReference type="EMBL" id="VDM65132.1"/>
    </source>
</evidence>
<accession>A0A3P7KAU4</accession>
<proteinExistence type="predicted"/>
<protein>
    <submittedName>
        <fullName evidence="1">Uncharacterized protein</fullName>
    </submittedName>
</protein>
<keyword evidence="2" id="KW-1185">Reference proteome</keyword>
<organism evidence="1 2">
    <name type="scientific">Strongylus vulgaris</name>
    <name type="common">Blood worm</name>
    <dbReference type="NCBI Taxonomy" id="40348"/>
    <lineage>
        <taxon>Eukaryota</taxon>
        <taxon>Metazoa</taxon>
        <taxon>Ecdysozoa</taxon>
        <taxon>Nematoda</taxon>
        <taxon>Chromadorea</taxon>
        <taxon>Rhabditida</taxon>
        <taxon>Rhabditina</taxon>
        <taxon>Rhabditomorpha</taxon>
        <taxon>Strongyloidea</taxon>
        <taxon>Strongylidae</taxon>
        <taxon>Strongylus</taxon>
    </lineage>
</organism>
<dbReference type="EMBL" id="UYYB01000181">
    <property type="protein sequence ID" value="VDM65132.1"/>
    <property type="molecule type" value="Genomic_DNA"/>
</dbReference>
<name>A0A3P7KAU4_STRVU</name>